<evidence type="ECO:0000256" key="5">
    <source>
        <dbReference type="ARBA" id="ARBA00022692"/>
    </source>
</evidence>
<evidence type="ECO:0000256" key="6">
    <source>
        <dbReference type="ARBA" id="ARBA00022729"/>
    </source>
</evidence>
<evidence type="ECO:0000259" key="15">
    <source>
        <dbReference type="Pfam" id="PF07715"/>
    </source>
</evidence>
<keyword evidence="7 12" id="KW-0798">TonB box</keyword>
<dbReference type="SUPFAM" id="SSF56935">
    <property type="entry name" value="Porins"/>
    <property type="match status" value="1"/>
</dbReference>
<dbReference type="Gene3D" id="2.170.130.10">
    <property type="entry name" value="TonB-dependent receptor, plug domain"/>
    <property type="match status" value="1"/>
</dbReference>
<dbReference type="GO" id="GO:0009279">
    <property type="term" value="C:cell outer membrane"/>
    <property type="evidence" value="ECO:0007669"/>
    <property type="project" value="UniProtKB-SubCell"/>
</dbReference>
<keyword evidence="8 11" id="KW-0472">Membrane</keyword>
<evidence type="ECO:0000256" key="4">
    <source>
        <dbReference type="ARBA" id="ARBA00022452"/>
    </source>
</evidence>
<evidence type="ECO:0000256" key="9">
    <source>
        <dbReference type="ARBA" id="ARBA00023170"/>
    </source>
</evidence>
<keyword evidence="6 13" id="KW-0732">Signal</keyword>
<evidence type="ECO:0008006" key="18">
    <source>
        <dbReference type="Google" id="ProtNLM"/>
    </source>
</evidence>
<dbReference type="Proteomes" id="UP000015455">
    <property type="component" value="Unassembled WGS sequence"/>
</dbReference>
<feature type="domain" description="TonB-dependent receptor plug" evidence="15">
    <location>
        <begin position="59"/>
        <end position="167"/>
    </location>
</feature>
<dbReference type="PROSITE" id="PS52016">
    <property type="entry name" value="TONB_DEPENDENT_REC_3"/>
    <property type="match status" value="1"/>
</dbReference>
<evidence type="ECO:0000256" key="8">
    <source>
        <dbReference type="ARBA" id="ARBA00023136"/>
    </source>
</evidence>
<dbReference type="CDD" id="cd01347">
    <property type="entry name" value="ligand_gated_channel"/>
    <property type="match status" value="1"/>
</dbReference>
<gene>
    <name evidence="16" type="ORF">M622_04020</name>
</gene>
<comment type="subcellular location">
    <subcellularLocation>
        <location evidence="1 11">Cell outer membrane</location>
        <topology evidence="1 11">Multi-pass membrane protein</topology>
    </subcellularLocation>
</comment>
<feature type="domain" description="TonB-dependent receptor-like beta-barrel" evidence="14">
    <location>
        <begin position="216"/>
        <end position="654"/>
    </location>
</feature>
<dbReference type="InterPro" id="IPR037066">
    <property type="entry name" value="Plug_dom_sf"/>
</dbReference>
<dbReference type="Gene3D" id="2.40.170.20">
    <property type="entry name" value="TonB-dependent receptor, beta-barrel domain"/>
    <property type="match status" value="1"/>
</dbReference>
<evidence type="ECO:0000256" key="12">
    <source>
        <dbReference type="RuleBase" id="RU003357"/>
    </source>
</evidence>
<dbReference type="GO" id="GO:0015344">
    <property type="term" value="F:siderophore uptake transmembrane transporter activity"/>
    <property type="evidence" value="ECO:0007669"/>
    <property type="project" value="TreeGrafter"/>
</dbReference>
<dbReference type="AlphaFoldDB" id="T0AR54"/>
<evidence type="ECO:0000256" key="1">
    <source>
        <dbReference type="ARBA" id="ARBA00004571"/>
    </source>
</evidence>
<dbReference type="InterPro" id="IPR000531">
    <property type="entry name" value="Beta-barrel_TonB"/>
</dbReference>
<organism evidence="16 17">
    <name type="scientific">Thauera terpenica 58Eu</name>
    <dbReference type="NCBI Taxonomy" id="1348657"/>
    <lineage>
        <taxon>Bacteria</taxon>
        <taxon>Pseudomonadati</taxon>
        <taxon>Pseudomonadota</taxon>
        <taxon>Betaproteobacteria</taxon>
        <taxon>Rhodocyclales</taxon>
        <taxon>Zoogloeaceae</taxon>
        <taxon>Thauera</taxon>
    </lineage>
</organism>
<dbReference type="Pfam" id="PF00593">
    <property type="entry name" value="TonB_dep_Rec_b-barrel"/>
    <property type="match status" value="1"/>
</dbReference>
<keyword evidence="3 11" id="KW-0813">Transport</keyword>
<evidence type="ECO:0000256" key="10">
    <source>
        <dbReference type="ARBA" id="ARBA00023237"/>
    </source>
</evidence>
<evidence type="ECO:0000256" key="2">
    <source>
        <dbReference type="ARBA" id="ARBA00009810"/>
    </source>
</evidence>
<evidence type="ECO:0000313" key="17">
    <source>
        <dbReference type="Proteomes" id="UP000015455"/>
    </source>
</evidence>
<evidence type="ECO:0000313" key="16">
    <source>
        <dbReference type="EMBL" id="EPZ15304.1"/>
    </source>
</evidence>
<keyword evidence="9" id="KW-0675">Receptor</keyword>
<reference evidence="16 17" key="1">
    <citation type="submission" date="2013-06" db="EMBL/GenBank/DDBJ databases">
        <title>Draft genome sequence of Thauera terpenica.</title>
        <authorList>
            <person name="Liu B."/>
            <person name="Frostegard A.H."/>
            <person name="Shapleigh J.P."/>
        </authorList>
    </citation>
    <scope>NUCLEOTIDE SEQUENCE [LARGE SCALE GENOMIC DNA]</scope>
    <source>
        <strain evidence="16 17">58Eu</strain>
    </source>
</reference>
<evidence type="ECO:0000256" key="13">
    <source>
        <dbReference type="SAM" id="SignalP"/>
    </source>
</evidence>
<evidence type="ECO:0000256" key="3">
    <source>
        <dbReference type="ARBA" id="ARBA00022448"/>
    </source>
</evidence>
<dbReference type="GO" id="GO:0044718">
    <property type="term" value="P:siderophore transmembrane transport"/>
    <property type="evidence" value="ECO:0007669"/>
    <property type="project" value="TreeGrafter"/>
</dbReference>
<feature type="chain" id="PRO_5004573760" description="TonB-denpendent receptor" evidence="13">
    <location>
        <begin position="23"/>
        <end position="686"/>
    </location>
</feature>
<feature type="signal peptide" evidence="13">
    <location>
        <begin position="1"/>
        <end position="22"/>
    </location>
</feature>
<dbReference type="InterPro" id="IPR039426">
    <property type="entry name" value="TonB-dep_rcpt-like"/>
</dbReference>
<keyword evidence="17" id="KW-1185">Reference proteome</keyword>
<evidence type="ECO:0000256" key="7">
    <source>
        <dbReference type="ARBA" id="ARBA00023077"/>
    </source>
</evidence>
<dbReference type="STRING" id="1348657.M622_04020"/>
<proteinExistence type="inferred from homology"/>
<keyword evidence="4 11" id="KW-1134">Transmembrane beta strand</keyword>
<keyword evidence="10 11" id="KW-0998">Cell outer membrane</keyword>
<name>T0AR54_9RHOO</name>
<dbReference type="Pfam" id="PF07715">
    <property type="entry name" value="Plug"/>
    <property type="match status" value="1"/>
</dbReference>
<dbReference type="eggNOG" id="COG4771">
    <property type="taxonomic scope" value="Bacteria"/>
</dbReference>
<sequence length="686" mass="76653">MPLVRTLISIVLTIAAQSGAIAARNSVDGAADPDFFDLSLEQLMDVVVTSVSKREQLLSNTAAAVHVITAEDIRRSGATNLPEALRLAPGVHVAQFSNNRWSVSIRGFGGRYANKLLVLQDGRSLYTPLYSGVFWEFQDIPLETIERIEIVRGPGASIWGANAVNGVINIITRSARGAPDGQLAMSAGDSLRGSLFASRSLEVAPDTHLEVHAKSQYVTPSSALGNDKARDFWRTRQAGFRLDRSADDDTFRLQGSVRNSAAGDELTQGTPGVDPVPLGYTSSADTAYVLGRWEHLDANGTTHALQSYFEHTELDIGIASEQRHTLDIEYQQQRSLGSQHQVVWGAGWRYSEDRVRGAAPYSLIKGERDRTNLFSLFVQDEITLVPERWTLTLGSRLEHHDYSDLTFQPNARLLFTPDTRHSLWAAVARAARTPSRGERSVTARLPAQQQEIQFPGAPGPSPIHVIPYITGSTDFRTEELDALDLGWRTSWNRNFSTELAAYHYRYDHLRATIPGTQLIPSGIRPDVFLLPSMLTNALSPPNRARSTGLELSADWHVTPNWRLQSSYSVMHLRLPEPSRPSEFSENSPERMFSLRSAFKPTAKLQWDVWLRHTSATNTFFIAPRQRIPAHWAVDMRLAWQPNKTVELALVGQNLFDSRHLETIMEPLESPLTEVERSVYLRADFRF</sequence>
<dbReference type="PATRIC" id="fig|1348657.5.peg.2283"/>
<dbReference type="InterPro" id="IPR012910">
    <property type="entry name" value="Plug_dom"/>
</dbReference>
<evidence type="ECO:0000256" key="11">
    <source>
        <dbReference type="PROSITE-ProRule" id="PRU01360"/>
    </source>
</evidence>
<dbReference type="EMBL" id="ATJV01000059">
    <property type="protein sequence ID" value="EPZ15304.1"/>
    <property type="molecule type" value="Genomic_DNA"/>
</dbReference>
<comment type="similarity">
    <text evidence="2 11 12">Belongs to the TonB-dependent receptor family.</text>
</comment>
<comment type="caution">
    <text evidence="16">The sequence shown here is derived from an EMBL/GenBank/DDBJ whole genome shotgun (WGS) entry which is preliminary data.</text>
</comment>
<dbReference type="PANTHER" id="PTHR30069">
    <property type="entry name" value="TONB-DEPENDENT OUTER MEMBRANE RECEPTOR"/>
    <property type="match status" value="1"/>
</dbReference>
<dbReference type="PANTHER" id="PTHR30069:SF29">
    <property type="entry name" value="HEMOGLOBIN AND HEMOGLOBIN-HAPTOGLOBIN-BINDING PROTEIN 1-RELATED"/>
    <property type="match status" value="1"/>
</dbReference>
<protein>
    <recommendedName>
        <fullName evidence="18">TonB-denpendent receptor</fullName>
    </recommendedName>
</protein>
<accession>T0AR54</accession>
<dbReference type="InterPro" id="IPR036942">
    <property type="entry name" value="Beta-barrel_TonB_sf"/>
</dbReference>
<evidence type="ECO:0000259" key="14">
    <source>
        <dbReference type="Pfam" id="PF00593"/>
    </source>
</evidence>
<keyword evidence="5 11" id="KW-0812">Transmembrane</keyword>